<sequence>MFTKRFYAFQNKIESNLEWIDYYDPFKEFERMGGNKDPKRWRLSTANENYSICKTYPKVFGVPEKISDNVIFHAAKFRTKNRLPVLSFIYSPNFGTITRSSQPLVGIKQNRSIQDEKLLEAIFDSNSDLKDQSMKNYIIDARPTTNAMGAGFESTQNYKNSKRMFMGIENIHVMRESLNKLIEDMGYENWLSALEATDWMKHIKLILDAVIIIVKGIYLEGANVLIHCRWDRTAQLSGLAQLCLDPYFRTIQGYIVLIEKEWISFGHKFLDRCGHLSKHPKSHHYKECSPVFHQFLECTWQIMQQNPTHFEFNERFLVDVFEGLYSCQFGNFLLNCEHDRYSRGIYKNTVSIWQIMTNNKDKYINKDYLPLEDVMLPLAAPFHLRFWHGLYCRFS</sequence>
<evidence type="ECO:0000256" key="1">
    <source>
        <dbReference type="PIRSR" id="PIRSR630564-1"/>
    </source>
</evidence>
<dbReference type="AlphaFoldDB" id="A0A075B2S7"/>
<feature type="binding site" evidence="2">
    <location>
        <begin position="170"/>
        <end position="171"/>
    </location>
    <ligand>
        <name>substrate</name>
    </ligand>
</feature>
<dbReference type="PANTHER" id="PTHR10807:SF128">
    <property type="entry name" value="PHOSPHATIDYLINOSITOL-3,5-BISPHOSPHATE 3-PHOSPHATASE"/>
    <property type="match status" value="1"/>
</dbReference>
<keyword evidence="5" id="KW-1185">Reference proteome</keyword>
<feature type="active site" description="Phosphocysteine intermediate" evidence="1">
    <location>
        <position position="228"/>
    </location>
</feature>
<dbReference type="STRING" id="988480.A0A075B2S7"/>
<evidence type="ECO:0000313" key="5">
    <source>
        <dbReference type="Proteomes" id="UP000030755"/>
    </source>
</evidence>
<evidence type="ECO:0000313" key="4">
    <source>
        <dbReference type="EMBL" id="EPZ36634.1"/>
    </source>
</evidence>
<dbReference type="EMBL" id="KE560506">
    <property type="protein sequence ID" value="EPZ36634.1"/>
    <property type="molecule type" value="Genomic_DNA"/>
</dbReference>
<dbReference type="InterPro" id="IPR010569">
    <property type="entry name" value="Myotubularin-like_Pase_dom"/>
</dbReference>
<dbReference type="GO" id="GO:0046856">
    <property type="term" value="P:phosphatidylinositol dephosphorylation"/>
    <property type="evidence" value="ECO:0007669"/>
    <property type="project" value="TreeGrafter"/>
</dbReference>
<organism evidence="4 5">
    <name type="scientific">Rozella allomycis (strain CSF55)</name>
    <dbReference type="NCBI Taxonomy" id="988480"/>
    <lineage>
        <taxon>Eukaryota</taxon>
        <taxon>Fungi</taxon>
        <taxon>Fungi incertae sedis</taxon>
        <taxon>Cryptomycota</taxon>
        <taxon>Cryptomycota incertae sedis</taxon>
        <taxon>Rozella</taxon>
    </lineage>
</organism>
<reference evidence="4 5" key="1">
    <citation type="journal article" date="2013" name="Curr. Biol.">
        <title>Shared signatures of parasitism and phylogenomics unite Cryptomycota and microsporidia.</title>
        <authorList>
            <person name="James T.Y."/>
            <person name="Pelin A."/>
            <person name="Bonen L."/>
            <person name="Ahrendt S."/>
            <person name="Sain D."/>
            <person name="Corradi N."/>
            <person name="Stajich J.E."/>
        </authorList>
    </citation>
    <scope>NUCLEOTIDE SEQUENCE [LARGE SCALE GENOMIC DNA]</scope>
    <source>
        <strain evidence="4 5">CSF55</strain>
    </source>
</reference>
<feature type="binding site" evidence="2">
    <location>
        <begin position="228"/>
        <end position="232"/>
    </location>
    <ligand>
        <name>substrate</name>
    </ligand>
</feature>
<dbReference type="HOGENOM" id="CLU_001839_5_3_1"/>
<dbReference type="GO" id="GO:0016020">
    <property type="term" value="C:membrane"/>
    <property type="evidence" value="ECO:0007669"/>
    <property type="project" value="TreeGrafter"/>
</dbReference>
<name>A0A075B2S7_ROZAC</name>
<dbReference type="PANTHER" id="PTHR10807">
    <property type="entry name" value="MYOTUBULARIN-RELATED"/>
    <property type="match status" value="1"/>
</dbReference>
<dbReference type="InterPro" id="IPR030564">
    <property type="entry name" value="Myotubularin"/>
</dbReference>
<dbReference type="GO" id="GO:0005737">
    <property type="term" value="C:cytoplasm"/>
    <property type="evidence" value="ECO:0007669"/>
    <property type="project" value="TreeGrafter"/>
</dbReference>
<dbReference type="PROSITE" id="PS51339">
    <property type="entry name" value="PPASE_MYOTUBULARIN"/>
    <property type="match status" value="1"/>
</dbReference>
<dbReference type="InterPro" id="IPR029021">
    <property type="entry name" value="Prot-tyrosine_phosphatase-like"/>
</dbReference>
<dbReference type="SUPFAM" id="SSF52799">
    <property type="entry name" value="(Phosphotyrosine protein) phosphatases II"/>
    <property type="match status" value="1"/>
</dbReference>
<dbReference type="OrthoDB" id="271628at2759"/>
<dbReference type="OMA" id="FRFIGIE"/>
<dbReference type="Proteomes" id="UP000030755">
    <property type="component" value="Unassembled WGS sequence"/>
</dbReference>
<proteinExistence type="predicted"/>
<feature type="domain" description="Myotubularin phosphatase" evidence="3">
    <location>
        <begin position="19"/>
        <end position="391"/>
    </location>
</feature>
<evidence type="ECO:0000259" key="3">
    <source>
        <dbReference type="PROSITE" id="PS51339"/>
    </source>
</evidence>
<evidence type="ECO:0000256" key="2">
    <source>
        <dbReference type="PIRSR" id="PIRSR630564-2"/>
    </source>
</evidence>
<gene>
    <name evidence="4" type="ORF">O9G_004853</name>
</gene>
<dbReference type="GO" id="GO:0004438">
    <property type="term" value="F:phosphatidylinositol-3-phosphate phosphatase activity"/>
    <property type="evidence" value="ECO:0007669"/>
    <property type="project" value="TreeGrafter"/>
</dbReference>
<accession>A0A075B2S7</accession>
<protein>
    <submittedName>
        <fullName evidence="4">Myotubularin Y-phosphatase-like domain-containing protein</fullName>
    </submittedName>
</protein>
<dbReference type="Pfam" id="PF06602">
    <property type="entry name" value="Myotub-related"/>
    <property type="match status" value="1"/>
</dbReference>